<keyword evidence="5" id="KW-0256">Endoplasmic reticulum</keyword>
<evidence type="ECO:0000256" key="8">
    <source>
        <dbReference type="ARBA" id="ARBA00045204"/>
    </source>
</evidence>
<evidence type="ECO:0000256" key="2">
    <source>
        <dbReference type="ARBA" id="ARBA00005245"/>
    </source>
</evidence>
<dbReference type="GO" id="GO:0045047">
    <property type="term" value="P:protein targeting to ER"/>
    <property type="evidence" value="ECO:0007669"/>
    <property type="project" value="TreeGrafter"/>
</dbReference>
<sequence length="107" mass="11577">MAEELLDQVRIVAEGQIDFEGQKLVETLSTALLSIVGAISFIVGYFLQDIKLAVFIALGGTALTFLVVVPPWPFYNKHPLQWLPVGGGAPGVSIPQNLVIDEKMAIQ</sequence>
<dbReference type="OrthoDB" id="263893at2759"/>
<dbReference type="InParanoid" id="A0A2T3A5K3"/>
<evidence type="ECO:0000256" key="3">
    <source>
        <dbReference type="ARBA" id="ARBA00017059"/>
    </source>
</evidence>
<reference evidence="10 11" key="1">
    <citation type="journal article" date="2018" name="Mycol. Prog.">
        <title>Coniella lustricola, a new species from submerged detritus.</title>
        <authorList>
            <person name="Raudabaugh D.B."/>
            <person name="Iturriaga T."/>
            <person name="Carver A."/>
            <person name="Mondo S."/>
            <person name="Pangilinan J."/>
            <person name="Lipzen A."/>
            <person name="He G."/>
            <person name="Amirebrahimi M."/>
            <person name="Grigoriev I.V."/>
            <person name="Miller A.N."/>
        </authorList>
    </citation>
    <scope>NUCLEOTIDE SEQUENCE [LARGE SCALE GENOMIC DNA]</scope>
    <source>
        <strain evidence="10 11">B22-T-1</strain>
    </source>
</reference>
<dbReference type="GO" id="GO:0005787">
    <property type="term" value="C:signal peptidase complex"/>
    <property type="evidence" value="ECO:0007669"/>
    <property type="project" value="InterPro"/>
</dbReference>
<comment type="similarity">
    <text evidence="2">Belongs to the SPCS1 family.</text>
</comment>
<keyword evidence="6 9" id="KW-1133">Transmembrane helix</keyword>
<evidence type="ECO:0000256" key="1">
    <source>
        <dbReference type="ARBA" id="ARBA00004477"/>
    </source>
</evidence>
<dbReference type="STRING" id="2025994.A0A2T3A5K3"/>
<proteinExistence type="inferred from homology"/>
<dbReference type="PANTHER" id="PTHR13202">
    <property type="entry name" value="MICROSOMAL SIGNAL PEPTIDASE 12 KDA SUBUNIT"/>
    <property type="match status" value="1"/>
</dbReference>
<feature type="transmembrane region" description="Helical" evidence="9">
    <location>
        <begin position="28"/>
        <end position="47"/>
    </location>
</feature>
<gene>
    <name evidence="10" type="ORF">BD289DRAFT_453907</name>
</gene>
<evidence type="ECO:0000256" key="4">
    <source>
        <dbReference type="ARBA" id="ARBA00022692"/>
    </source>
</evidence>
<dbReference type="Proteomes" id="UP000241462">
    <property type="component" value="Unassembled WGS sequence"/>
</dbReference>
<evidence type="ECO:0000256" key="6">
    <source>
        <dbReference type="ARBA" id="ARBA00022989"/>
    </source>
</evidence>
<evidence type="ECO:0000313" key="11">
    <source>
        <dbReference type="Proteomes" id="UP000241462"/>
    </source>
</evidence>
<dbReference type="InterPro" id="IPR009542">
    <property type="entry name" value="Spc1/SPCS1"/>
</dbReference>
<keyword evidence="11" id="KW-1185">Reference proteome</keyword>
<dbReference type="PANTHER" id="PTHR13202:SF0">
    <property type="entry name" value="SIGNAL PEPTIDASE COMPLEX SUBUNIT 1"/>
    <property type="match status" value="1"/>
</dbReference>
<dbReference type="AlphaFoldDB" id="A0A2T3A5K3"/>
<organism evidence="10 11">
    <name type="scientific">Coniella lustricola</name>
    <dbReference type="NCBI Taxonomy" id="2025994"/>
    <lineage>
        <taxon>Eukaryota</taxon>
        <taxon>Fungi</taxon>
        <taxon>Dikarya</taxon>
        <taxon>Ascomycota</taxon>
        <taxon>Pezizomycotina</taxon>
        <taxon>Sordariomycetes</taxon>
        <taxon>Sordariomycetidae</taxon>
        <taxon>Diaporthales</taxon>
        <taxon>Schizoparmaceae</taxon>
        <taxon>Coniella</taxon>
    </lineage>
</organism>
<name>A0A2T3A5K3_9PEZI</name>
<comment type="function">
    <text evidence="8">Component of the signal peptidase complex (SPC) which catalyzes the cleavage of N-terminal signal sequences from nascent proteins as they are translocated into the lumen of the endoplasmic reticulum. Dispensable for SPC enzymatic activity.</text>
</comment>
<dbReference type="EMBL" id="KZ678462">
    <property type="protein sequence ID" value="PSR83304.1"/>
    <property type="molecule type" value="Genomic_DNA"/>
</dbReference>
<feature type="transmembrane region" description="Helical" evidence="9">
    <location>
        <begin position="54"/>
        <end position="75"/>
    </location>
</feature>
<keyword evidence="7 9" id="KW-0472">Membrane</keyword>
<comment type="subcellular location">
    <subcellularLocation>
        <location evidence="1">Endoplasmic reticulum membrane</location>
        <topology evidence="1">Multi-pass membrane protein</topology>
    </subcellularLocation>
</comment>
<dbReference type="GO" id="GO:0006465">
    <property type="term" value="P:signal peptide processing"/>
    <property type="evidence" value="ECO:0007669"/>
    <property type="project" value="InterPro"/>
</dbReference>
<evidence type="ECO:0000256" key="9">
    <source>
        <dbReference type="SAM" id="Phobius"/>
    </source>
</evidence>
<protein>
    <recommendedName>
        <fullName evidence="3">Signal peptidase complex subunit 1</fullName>
    </recommendedName>
</protein>
<evidence type="ECO:0000256" key="7">
    <source>
        <dbReference type="ARBA" id="ARBA00023136"/>
    </source>
</evidence>
<accession>A0A2T3A5K3</accession>
<dbReference type="FunCoup" id="A0A2T3A5K3">
    <property type="interactions" value="133"/>
</dbReference>
<evidence type="ECO:0000313" key="10">
    <source>
        <dbReference type="EMBL" id="PSR83304.1"/>
    </source>
</evidence>
<dbReference type="Pfam" id="PF06645">
    <property type="entry name" value="SPC12"/>
    <property type="match status" value="1"/>
</dbReference>
<evidence type="ECO:0000256" key="5">
    <source>
        <dbReference type="ARBA" id="ARBA00022824"/>
    </source>
</evidence>
<keyword evidence="4 9" id="KW-0812">Transmembrane</keyword>